<feature type="non-terminal residue" evidence="1">
    <location>
        <position position="115"/>
    </location>
</feature>
<sequence>MVNRHISPDLKECALNLWAKGWDLDDVCDIFSVSKASLYRWRELFDEFGSVTRPPSPLRGRPRILIRATLDAIHELYRSSPDLYLDEVVLWLAVHHDIVISLATLQRNLEDVGLT</sequence>
<name>A0ACD3AC72_9AGAR</name>
<keyword evidence="2" id="KW-1185">Reference proteome</keyword>
<reference evidence="1 2" key="1">
    <citation type="journal article" date="2019" name="Nat. Ecol. Evol.">
        <title>Megaphylogeny resolves global patterns of mushroom evolution.</title>
        <authorList>
            <person name="Varga T."/>
            <person name="Krizsan K."/>
            <person name="Foldi C."/>
            <person name="Dima B."/>
            <person name="Sanchez-Garcia M."/>
            <person name="Sanchez-Ramirez S."/>
            <person name="Szollosi G.J."/>
            <person name="Szarkandi J.G."/>
            <person name="Papp V."/>
            <person name="Albert L."/>
            <person name="Andreopoulos W."/>
            <person name="Angelini C."/>
            <person name="Antonin V."/>
            <person name="Barry K.W."/>
            <person name="Bougher N.L."/>
            <person name="Buchanan P."/>
            <person name="Buyck B."/>
            <person name="Bense V."/>
            <person name="Catcheside P."/>
            <person name="Chovatia M."/>
            <person name="Cooper J."/>
            <person name="Damon W."/>
            <person name="Desjardin D."/>
            <person name="Finy P."/>
            <person name="Geml J."/>
            <person name="Haridas S."/>
            <person name="Hughes K."/>
            <person name="Justo A."/>
            <person name="Karasinski D."/>
            <person name="Kautmanova I."/>
            <person name="Kiss B."/>
            <person name="Kocsube S."/>
            <person name="Kotiranta H."/>
            <person name="LaButti K.M."/>
            <person name="Lechner B.E."/>
            <person name="Liimatainen K."/>
            <person name="Lipzen A."/>
            <person name="Lukacs Z."/>
            <person name="Mihaltcheva S."/>
            <person name="Morgado L.N."/>
            <person name="Niskanen T."/>
            <person name="Noordeloos M.E."/>
            <person name="Ohm R.A."/>
            <person name="Ortiz-Santana B."/>
            <person name="Ovrebo C."/>
            <person name="Racz N."/>
            <person name="Riley R."/>
            <person name="Savchenko A."/>
            <person name="Shiryaev A."/>
            <person name="Soop K."/>
            <person name="Spirin V."/>
            <person name="Szebenyi C."/>
            <person name="Tomsovsky M."/>
            <person name="Tulloss R.E."/>
            <person name="Uehling J."/>
            <person name="Grigoriev I.V."/>
            <person name="Vagvolgyi C."/>
            <person name="Papp T."/>
            <person name="Martin F.M."/>
            <person name="Miettinen O."/>
            <person name="Hibbett D.S."/>
            <person name="Nagy L.G."/>
        </authorList>
    </citation>
    <scope>NUCLEOTIDE SEQUENCE [LARGE SCALE GENOMIC DNA]</scope>
    <source>
        <strain evidence="1 2">NL-1719</strain>
    </source>
</reference>
<gene>
    <name evidence="1" type="ORF">BDN72DRAFT_737107</name>
</gene>
<protein>
    <submittedName>
        <fullName evidence="1">Uncharacterized protein</fullName>
    </submittedName>
</protein>
<dbReference type="Proteomes" id="UP000308600">
    <property type="component" value="Unassembled WGS sequence"/>
</dbReference>
<organism evidence="1 2">
    <name type="scientific">Pluteus cervinus</name>
    <dbReference type="NCBI Taxonomy" id="181527"/>
    <lineage>
        <taxon>Eukaryota</taxon>
        <taxon>Fungi</taxon>
        <taxon>Dikarya</taxon>
        <taxon>Basidiomycota</taxon>
        <taxon>Agaricomycotina</taxon>
        <taxon>Agaricomycetes</taxon>
        <taxon>Agaricomycetidae</taxon>
        <taxon>Agaricales</taxon>
        <taxon>Pluteineae</taxon>
        <taxon>Pluteaceae</taxon>
        <taxon>Pluteus</taxon>
    </lineage>
</organism>
<accession>A0ACD3AC72</accession>
<dbReference type="EMBL" id="ML208544">
    <property type="protein sequence ID" value="TFK63035.1"/>
    <property type="molecule type" value="Genomic_DNA"/>
</dbReference>
<evidence type="ECO:0000313" key="2">
    <source>
        <dbReference type="Proteomes" id="UP000308600"/>
    </source>
</evidence>
<evidence type="ECO:0000313" key="1">
    <source>
        <dbReference type="EMBL" id="TFK63035.1"/>
    </source>
</evidence>
<proteinExistence type="predicted"/>